<evidence type="ECO:0000313" key="3">
    <source>
        <dbReference type="Proteomes" id="UP001295423"/>
    </source>
</evidence>
<name>A0AAD2FJX3_9STRA</name>
<protein>
    <submittedName>
        <fullName evidence="2">Uncharacterized protein</fullName>
    </submittedName>
</protein>
<accession>A0AAD2FJX3</accession>
<keyword evidence="3" id="KW-1185">Reference proteome</keyword>
<dbReference type="EMBL" id="CAKOGP040001446">
    <property type="protein sequence ID" value="CAJ1945612.1"/>
    <property type="molecule type" value="Genomic_DNA"/>
</dbReference>
<feature type="region of interest" description="Disordered" evidence="1">
    <location>
        <begin position="1"/>
        <end position="30"/>
    </location>
</feature>
<organism evidence="2 3">
    <name type="scientific">Cylindrotheca closterium</name>
    <dbReference type="NCBI Taxonomy" id="2856"/>
    <lineage>
        <taxon>Eukaryota</taxon>
        <taxon>Sar</taxon>
        <taxon>Stramenopiles</taxon>
        <taxon>Ochrophyta</taxon>
        <taxon>Bacillariophyta</taxon>
        <taxon>Bacillariophyceae</taxon>
        <taxon>Bacillariophycidae</taxon>
        <taxon>Bacillariales</taxon>
        <taxon>Bacillariaceae</taxon>
        <taxon>Cylindrotheca</taxon>
    </lineage>
</organism>
<sequence length="668" mass="73935">MSDKLSSPSSSSGYSPRTRGSASSDESSFITVRKHPPTYVYSNESFEVQLQLETPKVASPSAPSSQPIELGASLHHVKNGRECTSEAILITEPSRIDLSLKKKTCTIKCMIRMDGIRGDQGAGLEVRFTPKNDLSPSARSVIGASTKPITIVNYKVKITLEEEWDNVWYKDEGGRDKCMELFVAIYDKDGQIRTGEQIPLQPMLCYASESGIPVKVSNQEVMRTLGSSKVHIDKDSGKARIRFRVEDVSKNHQGQDFKLQVGPDPKAKLFKDVAPDYTPSVNVRSKRNKRSRAASSGSRGVGERKISSPMASRARYDAPPDVSLDRSDLSTLRDSMKNVLHWADEVVNGLYPLQWQIMGYAQHPDGTPDYASPYHNMPNPNGCINRILSMYSESVRENLRLISNAIDSTEGVRPTEQSYLPLPGALPASDDPYGMMRGQPGPMNPQVGLPTQSVNRRPVPGMLPPMGQETFRDKPDGPMPPFQPRGQMPPMHHPSNMGSVSIPRRQMSGPSPFMDPMLQNQPQHGRMMHQQQQVINHTGMHMHPDALNESTVESEVAYVLAKQYKAARTGERLGFPAYSTNKEILGFYREASGKVGVGSFHPLSRHRNDFGPLEVLQANDILERAIAKKSDAVHALKDWGTMANLLDHALVYDWSKDISGDPSNSSSE</sequence>
<evidence type="ECO:0000256" key="1">
    <source>
        <dbReference type="SAM" id="MobiDB-lite"/>
    </source>
</evidence>
<dbReference type="AlphaFoldDB" id="A0AAD2FJX3"/>
<gene>
    <name evidence="2" type="ORF">CYCCA115_LOCUS9756</name>
</gene>
<feature type="compositionally biased region" description="Low complexity" evidence="1">
    <location>
        <begin position="1"/>
        <end position="21"/>
    </location>
</feature>
<proteinExistence type="predicted"/>
<dbReference type="Proteomes" id="UP001295423">
    <property type="component" value="Unassembled WGS sequence"/>
</dbReference>
<comment type="caution">
    <text evidence="2">The sequence shown here is derived from an EMBL/GenBank/DDBJ whole genome shotgun (WGS) entry which is preliminary data.</text>
</comment>
<evidence type="ECO:0000313" key="2">
    <source>
        <dbReference type="EMBL" id="CAJ1945612.1"/>
    </source>
</evidence>
<reference evidence="2" key="1">
    <citation type="submission" date="2023-08" db="EMBL/GenBank/DDBJ databases">
        <authorList>
            <person name="Audoor S."/>
            <person name="Bilcke G."/>
        </authorList>
    </citation>
    <scope>NUCLEOTIDE SEQUENCE</scope>
</reference>
<feature type="region of interest" description="Disordered" evidence="1">
    <location>
        <begin position="278"/>
        <end position="322"/>
    </location>
</feature>